<protein>
    <recommendedName>
        <fullName evidence="9">Nucleoporin NUP188</fullName>
    </recommendedName>
</protein>
<evidence type="ECO:0000256" key="3">
    <source>
        <dbReference type="ARBA" id="ARBA00022816"/>
    </source>
</evidence>
<keyword evidence="6" id="KW-0906">Nuclear pore complex</keyword>
<dbReference type="Pfam" id="PF21093">
    <property type="entry name" value="Nup188_N-subdom_III"/>
    <property type="match status" value="1"/>
</dbReference>
<feature type="domain" description="Nuclear pore protein Nup188 C-terminal" evidence="11">
    <location>
        <begin position="1226"/>
        <end position="1472"/>
    </location>
</feature>
<evidence type="ECO:0000313" key="13">
    <source>
        <dbReference type="EMBL" id="KAG0689757.1"/>
    </source>
</evidence>
<dbReference type="GO" id="GO:0051028">
    <property type="term" value="P:mRNA transport"/>
    <property type="evidence" value="ECO:0007669"/>
    <property type="project" value="UniProtKB-KW"/>
</dbReference>
<organism evidence="13 14">
    <name type="scientific">Pichia californica</name>
    <dbReference type="NCBI Taxonomy" id="460514"/>
    <lineage>
        <taxon>Eukaryota</taxon>
        <taxon>Fungi</taxon>
        <taxon>Dikarya</taxon>
        <taxon>Ascomycota</taxon>
        <taxon>Saccharomycotina</taxon>
        <taxon>Pichiomycetes</taxon>
        <taxon>Pichiales</taxon>
        <taxon>Pichiaceae</taxon>
        <taxon>Pichia</taxon>
    </lineage>
</organism>
<dbReference type="InterPro" id="IPR044840">
    <property type="entry name" value="Nup188"/>
</dbReference>
<dbReference type="InterPro" id="IPR018864">
    <property type="entry name" value="Nucleoporin_Nup188_N"/>
</dbReference>
<comment type="caution">
    <text evidence="13">The sequence shown here is derived from an EMBL/GenBank/DDBJ whole genome shotgun (WGS) entry which is preliminary data.</text>
</comment>
<gene>
    <name evidence="13" type="ORF">C6P40_004512</name>
</gene>
<evidence type="ECO:0000256" key="1">
    <source>
        <dbReference type="ARBA" id="ARBA00004567"/>
    </source>
</evidence>
<comment type="subcellular location">
    <subcellularLocation>
        <location evidence="1">Nucleus</location>
        <location evidence="1">Nuclear pore complex</location>
    </subcellularLocation>
</comment>
<dbReference type="PANTHER" id="PTHR31431">
    <property type="entry name" value="NUCLEOPORIN NUP188 HOMOLOG"/>
    <property type="match status" value="1"/>
</dbReference>
<evidence type="ECO:0000259" key="12">
    <source>
        <dbReference type="Pfam" id="PF21093"/>
    </source>
</evidence>
<dbReference type="GO" id="GO:0017056">
    <property type="term" value="F:structural constituent of nuclear pore"/>
    <property type="evidence" value="ECO:0007669"/>
    <property type="project" value="InterPro"/>
</dbReference>
<keyword evidence="4" id="KW-0653">Protein transport</keyword>
<feature type="domain" description="Nucleoporin Nup188 N-terminal subdomain III" evidence="12">
    <location>
        <begin position="513"/>
        <end position="924"/>
    </location>
</feature>
<feature type="domain" description="Nucleoporin Nup188 N-terminal" evidence="10">
    <location>
        <begin position="32"/>
        <end position="462"/>
    </location>
</feature>
<sequence length="1574" mass="180313">MSVIPTAADVTELTFEDDDSAFVDGSLLYVKKSSKTKSTELATSYSSTATEYNTEIDFISNKLDLDSDEIRKLVVLFSKKIQNCPTHNNNTVQLFTSDNNTWSSSSNDLTTYFISMIFKQQIRFYTASLSIIKFENNIPLKAKISANGYNIIDNLIRDIEFLNQLQHKLLVSSNIDLLISNNLISLLFEMLNYFVHIILHSEKGFQINSILKWFNLMEKTDFLTSFSIISINSSYEIKESIKALSTIISLLFLDLDYNFGSLDDNSTFMSDPSNLNDITNSLLKTPTNSIVLYAWSIILHRQHIVLEMNKEDKKAVEYERKLFQNNSIQNIELMYLSFVNEATKLNFCKSLINVNNLIIYDPILPNILGSFVIAFIPYIEPTDDIIDSISCILRNCSNDVILKFFDNTFTNELLMLLKAKMPLSLNSYLKLISINSNLAVEELRLLPSFMTHVNSKELSSKYAIDDQQPELIKLLYDMKIKLPFEPNDEISLLMKMNTKAQILSTSKEKDETLIMFLYEYNGWSLLGRLLKNLSTRLSVDDFTKKNSRSVIIEFLNYVLLSLDHEVIDLVLNSMNSFVEGQDIIDVLFRIFDQCLQSKDPETLASLITLFDTLSIKGYSNRIWSFIYKSNLLNFKPNGGLVFDILDKVEITSGSYSFIICLLKLGNTLSSLSLNIDDKININLKAQVIDYFTILSIRTFENFLSWKYQLDHEKYEIGITILRYLSKIIEVNANIVNGSTNDIFKVYQSSYKKIVSLFLISDLDELRSVYPLLLMIDEVKNPNIKFTSSSKSGLMFQTWVDESFEFSTKLIKLRKFVDQSQPSNFEKELFRNLINFVNIYLFDDDLRIPILKLLTNLVCADFNDSVPSMLTHLRETHSIILLNCIYQGLSSKHSNSELKISLLTFFTSIMEKNQKGLSLFLITGKSVPNSQPSRDVKVGKFSLFKLLKNIIVDTKNDINIYSYYLLNTMALCISIWHGPISDSEDLSFVRVLLDIISKNINDSTKELKNWDIEIISKAVEIISLFLFVSRGSCKESEKEIFALLNSQTFIETLSLKFRINQKDDHQLKKILDSFNQLTNGNFKLNQFLTLNNVNHDEINTEFYDFRVLDLIFKSDDETWKSIKMQLKVVNHDYQIIESQIHLAKSYGGLITCLCNINPNELSVTYEKLIAELLTINYEEGIPDHLHDQIYRGRIELSFLIILTLSQSKKTISDSMLICIIKPCLELLQSNEVNLIQDLTSLKVDYYKPLLRILLISISMIKTSTFITRYSSTIIELFKNIICKSINILFNSIRKHALSVPASEFGDSKLISKQTDDILIILSLTQEFFKLELNEDLESNIANILIQSGAYRAIAHMFSSSHLINIKGDEIFIDYSIAFIYEFVQTKFVAAKLLENGIFHLLTESPVGLMIKGGHITSYSNHTTVVRLHKLWVERILPIALIMISHFGDNILLVICQFALTFKEQFKYAIQAWLETDSLLSALIIEETGQIIMLAKLLNSMDAYNFVSQELGKPLNEVKLIPGLDSPQERKIFIDALSYLLSHPKYLAMKITTVEGGLTVAQLTEELKALKESLLM</sequence>
<name>A0A9P6WMF7_9ASCO</name>
<dbReference type="GO" id="GO:0044611">
    <property type="term" value="C:nuclear pore inner ring"/>
    <property type="evidence" value="ECO:0007669"/>
    <property type="project" value="TreeGrafter"/>
</dbReference>
<dbReference type="InterPro" id="IPR041634">
    <property type="entry name" value="Nup188_C"/>
</dbReference>
<evidence type="ECO:0000259" key="10">
    <source>
        <dbReference type="Pfam" id="PF10487"/>
    </source>
</evidence>
<dbReference type="GO" id="GO:0006405">
    <property type="term" value="P:RNA export from nucleus"/>
    <property type="evidence" value="ECO:0007669"/>
    <property type="project" value="TreeGrafter"/>
</dbReference>
<dbReference type="InterPro" id="IPR048883">
    <property type="entry name" value="Nup188_N-subdom_III"/>
</dbReference>
<evidence type="ECO:0000256" key="2">
    <source>
        <dbReference type="ARBA" id="ARBA00022448"/>
    </source>
</evidence>
<evidence type="ECO:0000313" key="14">
    <source>
        <dbReference type="Proteomes" id="UP000697127"/>
    </source>
</evidence>
<dbReference type="Pfam" id="PF10487">
    <property type="entry name" value="Nup188_N"/>
    <property type="match status" value="1"/>
</dbReference>
<dbReference type="PANTHER" id="PTHR31431:SF1">
    <property type="entry name" value="NUCLEOPORIN NUP188"/>
    <property type="match status" value="1"/>
</dbReference>
<keyword evidence="14" id="KW-1185">Reference proteome</keyword>
<evidence type="ECO:0000256" key="6">
    <source>
        <dbReference type="ARBA" id="ARBA00023132"/>
    </source>
</evidence>
<evidence type="ECO:0000256" key="8">
    <source>
        <dbReference type="ARBA" id="ARBA00038387"/>
    </source>
</evidence>
<keyword evidence="7" id="KW-0539">Nucleus</keyword>
<dbReference type="GO" id="GO:0006606">
    <property type="term" value="P:protein import into nucleus"/>
    <property type="evidence" value="ECO:0007669"/>
    <property type="project" value="TreeGrafter"/>
</dbReference>
<comment type="similarity">
    <text evidence="8">Belongs to the Nup188 family.</text>
</comment>
<dbReference type="Pfam" id="PF18378">
    <property type="entry name" value="Nup188_C"/>
    <property type="match status" value="1"/>
</dbReference>
<proteinExistence type="inferred from homology"/>
<keyword evidence="2" id="KW-0813">Transport</keyword>
<accession>A0A9P6WMF7</accession>
<evidence type="ECO:0000256" key="9">
    <source>
        <dbReference type="ARBA" id="ARBA00040174"/>
    </source>
</evidence>
<evidence type="ECO:0000256" key="5">
    <source>
        <dbReference type="ARBA" id="ARBA00023010"/>
    </source>
</evidence>
<evidence type="ECO:0000256" key="7">
    <source>
        <dbReference type="ARBA" id="ARBA00023242"/>
    </source>
</evidence>
<evidence type="ECO:0000256" key="4">
    <source>
        <dbReference type="ARBA" id="ARBA00022927"/>
    </source>
</evidence>
<dbReference type="EMBL" id="PUHW01000062">
    <property type="protein sequence ID" value="KAG0689757.1"/>
    <property type="molecule type" value="Genomic_DNA"/>
</dbReference>
<keyword evidence="5" id="KW-0811">Translocation</keyword>
<dbReference type="Proteomes" id="UP000697127">
    <property type="component" value="Unassembled WGS sequence"/>
</dbReference>
<dbReference type="Gene3D" id="1.25.10.70">
    <property type="match status" value="1"/>
</dbReference>
<evidence type="ECO:0000259" key="11">
    <source>
        <dbReference type="Pfam" id="PF18378"/>
    </source>
</evidence>
<reference evidence="13" key="1">
    <citation type="submission" date="2020-11" db="EMBL/GenBank/DDBJ databases">
        <title>Kefir isolates.</title>
        <authorList>
            <person name="Marcisauskas S."/>
            <person name="Kim Y."/>
            <person name="Blasche S."/>
        </authorList>
    </citation>
    <scope>NUCLEOTIDE SEQUENCE</scope>
    <source>
        <strain evidence="13">Olga-1</strain>
    </source>
</reference>
<keyword evidence="3" id="KW-0509">mRNA transport</keyword>